<dbReference type="InterPro" id="IPR035996">
    <property type="entry name" value="4pyrrol_Methylase_sf"/>
</dbReference>
<comment type="similarity">
    <text evidence="6">Belongs to the methyltransferase superfamily. RsmI family.</text>
</comment>
<dbReference type="InterPro" id="IPR018063">
    <property type="entry name" value="SAM_MeTrfase_RsmI_CS"/>
</dbReference>
<dbReference type="Pfam" id="PF23016">
    <property type="entry name" value="RsmI_C"/>
    <property type="match status" value="1"/>
</dbReference>
<evidence type="ECO:0000256" key="2">
    <source>
        <dbReference type="ARBA" id="ARBA00022552"/>
    </source>
</evidence>
<dbReference type="CDD" id="cd11648">
    <property type="entry name" value="RsmI"/>
    <property type="match status" value="1"/>
</dbReference>
<dbReference type="Pfam" id="PF00590">
    <property type="entry name" value="TP_methylase"/>
    <property type="match status" value="1"/>
</dbReference>
<dbReference type="KEGG" id="zal:AZF00_14615"/>
<dbReference type="EC" id="2.1.1.198" evidence="6"/>
<dbReference type="Gene3D" id="3.40.1010.10">
    <property type="entry name" value="Cobalt-precorrin-4 Transmethylase, Domain 1"/>
    <property type="match status" value="1"/>
</dbReference>
<protein>
    <recommendedName>
        <fullName evidence="6">Ribosomal RNA small subunit methyltransferase I</fullName>
        <ecNumber evidence="6">2.1.1.198</ecNumber>
    </recommendedName>
    <alternativeName>
        <fullName evidence="6">16S rRNA 2'-O-ribose C1402 methyltransferase</fullName>
    </alternativeName>
    <alternativeName>
        <fullName evidence="6">rRNA (cytidine-2'-O-)-methyltransferase RsmI</fullName>
    </alternativeName>
</protein>
<evidence type="ECO:0000256" key="1">
    <source>
        <dbReference type="ARBA" id="ARBA00022490"/>
    </source>
</evidence>
<evidence type="ECO:0000259" key="7">
    <source>
        <dbReference type="Pfam" id="PF00590"/>
    </source>
</evidence>
<dbReference type="STRING" id="1470434.AZF00_14615"/>
<sequence>MVNEAAVVEISPTLYVVATPIGNLADMVPRAIEVLQTVALIAAEDTRHSRTLLSHFDIDTPLVAYHDHSNNAALERLLGHLRNGKDLALISDAGTPLVSDPGYKLVDLALREGFKVVPIPGACAVIAALSVAGLPSDRFMFEGFLPAKQHARQGVFKALLRERRTMIFYEAPHRIKDCVADVLAVMGPERVIVLAREITKMFETVKRLPAAEMLEFISADSNQQRGECVLLIAGFAGDEGLPVEVIEILDILREDLPLKQAAALCAKISGIKKNQLYQYGIEHPL</sequence>
<feature type="domain" description="RsmI HTH" evidence="8">
    <location>
        <begin position="240"/>
        <end position="282"/>
    </location>
</feature>
<dbReference type="InterPro" id="IPR014776">
    <property type="entry name" value="4pyrrole_Mease_sub2"/>
</dbReference>
<dbReference type="NCBIfam" id="TIGR00096">
    <property type="entry name" value="16S rRNA (cytidine(1402)-2'-O)-methyltransferase"/>
    <property type="match status" value="1"/>
</dbReference>
<dbReference type="InterPro" id="IPR000878">
    <property type="entry name" value="4pyrrol_Mease"/>
</dbReference>
<accession>A0A127M8A5</accession>
<dbReference type="PANTHER" id="PTHR46111:SF1">
    <property type="entry name" value="RIBOSOMAL RNA SMALL SUBUNIT METHYLTRANSFERASE I"/>
    <property type="match status" value="1"/>
</dbReference>
<feature type="domain" description="Tetrapyrrole methylase" evidence="7">
    <location>
        <begin position="13"/>
        <end position="213"/>
    </location>
</feature>
<dbReference type="AlphaFoldDB" id="A0A127M8A5"/>
<gene>
    <name evidence="6" type="primary">rsmI</name>
    <name evidence="9" type="ORF">AZF00_14615</name>
</gene>
<keyword evidence="2 6" id="KW-0698">rRNA processing</keyword>
<comment type="catalytic activity">
    <reaction evidence="6">
        <text>cytidine(1402) in 16S rRNA + S-adenosyl-L-methionine = 2'-O-methylcytidine(1402) in 16S rRNA + S-adenosyl-L-homocysteine + H(+)</text>
        <dbReference type="Rhea" id="RHEA:42924"/>
        <dbReference type="Rhea" id="RHEA-COMP:10285"/>
        <dbReference type="Rhea" id="RHEA-COMP:10286"/>
        <dbReference type="ChEBI" id="CHEBI:15378"/>
        <dbReference type="ChEBI" id="CHEBI:57856"/>
        <dbReference type="ChEBI" id="CHEBI:59789"/>
        <dbReference type="ChEBI" id="CHEBI:74495"/>
        <dbReference type="ChEBI" id="CHEBI:82748"/>
        <dbReference type="EC" id="2.1.1.198"/>
    </reaction>
</comment>
<dbReference type="SUPFAM" id="SSF53790">
    <property type="entry name" value="Tetrapyrrole methylase"/>
    <property type="match status" value="1"/>
</dbReference>
<dbReference type="Gene3D" id="3.30.950.10">
    <property type="entry name" value="Methyltransferase, Cobalt-precorrin-4 Transmethylase, Domain 2"/>
    <property type="match status" value="1"/>
</dbReference>
<comment type="function">
    <text evidence="6">Catalyzes the 2'-O-methylation of the ribose of cytidine 1402 (C1402) in 16S rRNA.</text>
</comment>
<dbReference type="GO" id="GO:0005737">
    <property type="term" value="C:cytoplasm"/>
    <property type="evidence" value="ECO:0007669"/>
    <property type="project" value="UniProtKB-SubCell"/>
</dbReference>
<dbReference type="GO" id="GO:0070677">
    <property type="term" value="F:rRNA (cytosine-2'-O-)-methyltransferase activity"/>
    <property type="evidence" value="ECO:0007669"/>
    <property type="project" value="UniProtKB-UniRule"/>
</dbReference>
<keyword evidence="1 6" id="KW-0963">Cytoplasm</keyword>
<dbReference type="EMBL" id="CP014544">
    <property type="protein sequence ID" value="AMO69460.1"/>
    <property type="molecule type" value="Genomic_DNA"/>
</dbReference>
<evidence type="ECO:0000313" key="10">
    <source>
        <dbReference type="Proteomes" id="UP000074119"/>
    </source>
</evidence>
<dbReference type="PIRSF" id="PIRSF005917">
    <property type="entry name" value="MTase_YraL"/>
    <property type="match status" value="1"/>
</dbReference>
<evidence type="ECO:0000256" key="5">
    <source>
        <dbReference type="ARBA" id="ARBA00022691"/>
    </source>
</evidence>
<dbReference type="InterPro" id="IPR014777">
    <property type="entry name" value="4pyrrole_Mease_sub1"/>
</dbReference>
<proteinExistence type="inferred from homology"/>
<dbReference type="RefSeq" id="WP_040803943.1">
    <property type="nucleotide sequence ID" value="NZ_CP014544.1"/>
</dbReference>
<evidence type="ECO:0000313" key="9">
    <source>
        <dbReference type="EMBL" id="AMO69460.1"/>
    </source>
</evidence>
<name>A0A127M8A5_9GAMM</name>
<dbReference type="Proteomes" id="UP000074119">
    <property type="component" value="Chromosome"/>
</dbReference>
<organism evidence="9 10">
    <name type="scientific">Zhongshania aliphaticivorans</name>
    <dbReference type="NCBI Taxonomy" id="1470434"/>
    <lineage>
        <taxon>Bacteria</taxon>
        <taxon>Pseudomonadati</taxon>
        <taxon>Pseudomonadota</taxon>
        <taxon>Gammaproteobacteria</taxon>
        <taxon>Cellvibrionales</taxon>
        <taxon>Spongiibacteraceae</taxon>
        <taxon>Zhongshania</taxon>
    </lineage>
</organism>
<dbReference type="InterPro" id="IPR053910">
    <property type="entry name" value="RsmI_HTH"/>
</dbReference>
<comment type="subcellular location">
    <subcellularLocation>
        <location evidence="6">Cytoplasm</location>
    </subcellularLocation>
</comment>
<keyword evidence="5 6" id="KW-0949">S-adenosyl-L-methionine</keyword>
<evidence type="ECO:0000256" key="6">
    <source>
        <dbReference type="HAMAP-Rule" id="MF_01877"/>
    </source>
</evidence>
<keyword evidence="3 6" id="KW-0489">Methyltransferase</keyword>
<keyword evidence="4 6" id="KW-0808">Transferase</keyword>
<evidence type="ECO:0000256" key="3">
    <source>
        <dbReference type="ARBA" id="ARBA00022603"/>
    </source>
</evidence>
<dbReference type="FunFam" id="3.40.1010.10:FF:000007">
    <property type="entry name" value="Ribosomal RNA small subunit methyltransferase I"/>
    <property type="match status" value="1"/>
</dbReference>
<dbReference type="PANTHER" id="PTHR46111">
    <property type="entry name" value="RIBOSOMAL RNA SMALL SUBUNIT METHYLTRANSFERASE I"/>
    <property type="match status" value="1"/>
</dbReference>
<evidence type="ECO:0000259" key="8">
    <source>
        <dbReference type="Pfam" id="PF23016"/>
    </source>
</evidence>
<dbReference type="FunFam" id="3.30.950.10:FF:000002">
    <property type="entry name" value="Ribosomal RNA small subunit methyltransferase I"/>
    <property type="match status" value="1"/>
</dbReference>
<dbReference type="PROSITE" id="PS01296">
    <property type="entry name" value="RSMI"/>
    <property type="match status" value="1"/>
</dbReference>
<dbReference type="HAMAP" id="MF_01877">
    <property type="entry name" value="16SrRNA_methyltr_I"/>
    <property type="match status" value="1"/>
</dbReference>
<evidence type="ECO:0000256" key="4">
    <source>
        <dbReference type="ARBA" id="ARBA00022679"/>
    </source>
</evidence>
<reference evidence="9 10" key="1">
    <citation type="submission" date="2015-12" db="EMBL/GenBank/DDBJ databases">
        <authorList>
            <person name="Shamseldin A."/>
            <person name="Moawad H."/>
            <person name="Abd El-Rahim W.M."/>
            <person name="Sadowsky M.J."/>
        </authorList>
    </citation>
    <scope>NUCLEOTIDE SEQUENCE [LARGE SCALE GENOMIC DNA]</scope>
    <source>
        <strain evidence="9 10">SM2</strain>
    </source>
</reference>
<dbReference type="InterPro" id="IPR008189">
    <property type="entry name" value="rRNA_ssu_MeTfrase_I"/>
</dbReference>